<evidence type="ECO:0000259" key="6">
    <source>
        <dbReference type="Pfam" id="PF17137"/>
    </source>
</evidence>
<evidence type="ECO:0000313" key="8">
    <source>
        <dbReference type="EMBL" id="TCN72864.1"/>
    </source>
</evidence>
<reference evidence="8 9" key="1">
    <citation type="submission" date="2019-03" db="EMBL/GenBank/DDBJ databases">
        <title>Genomic Encyclopedia of Archaeal and Bacterial Type Strains, Phase II (KMG-II): from individual species to whole genera.</title>
        <authorList>
            <person name="Goeker M."/>
        </authorList>
    </citation>
    <scope>NUCLEOTIDE SEQUENCE [LARGE SCALE GENOMIC DNA]</scope>
    <source>
        <strain evidence="8 9">RL-C</strain>
    </source>
</reference>
<dbReference type="GO" id="GO:0005975">
    <property type="term" value="P:carbohydrate metabolic process"/>
    <property type="evidence" value="ECO:0007669"/>
    <property type="project" value="InterPro"/>
</dbReference>
<dbReference type="InterPro" id="IPR011013">
    <property type="entry name" value="Gal_mutarotase_sf_dom"/>
</dbReference>
<feature type="domain" description="Glycoside hydrolase family 31 TIM barrel" evidence="4">
    <location>
        <begin position="669"/>
        <end position="809"/>
    </location>
</feature>
<dbReference type="InterPro" id="IPR013780">
    <property type="entry name" value="Glyco_hydro_b"/>
</dbReference>
<evidence type="ECO:0000256" key="3">
    <source>
        <dbReference type="SAM" id="SignalP"/>
    </source>
</evidence>
<feature type="chain" id="PRO_5020909467" evidence="3">
    <location>
        <begin position="19"/>
        <end position="1056"/>
    </location>
</feature>
<keyword evidence="2" id="KW-0378">Hydrolase</keyword>
<dbReference type="OrthoDB" id="176168at2"/>
<dbReference type="SUPFAM" id="SSF51011">
    <property type="entry name" value="Glycosyl hydrolase domain"/>
    <property type="match status" value="1"/>
</dbReference>
<dbReference type="SUPFAM" id="SSF51445">
    <property type="entry name" value="(Trans)glycosidases"/>
    <property type="match status" value="1"/>
</dbReference>
<dbReference type="InterPro" id="IPR033403">
    <property type="entry name" value="DUF5110"/>
</dbReference>
<dbReference type="Gene3D" id="3.20.20.80">
    <property type="entry name" value="Glycosidases"/>
    <property type="match status" value="1"/>
</dbReference>
<comment type="similarity">
    <text evidence="1 2">Belongs to the glycosyl hydrolase 31 family.</text>
</comment>
<organism evidence="8 9">
    <name type="scientific">Acetobacteroides hydrogenigenes</name>
    <dbReference type="NCBI Taxonomy" id="979970"/>
    <lineage>
        <taxon>Bacteria</taxon>
        <taxon>Pseudomonadati</taxon>
        <taxon>Bacteroidota</taxon>
        <taxon>Bacteroidia</taxon>
        <taxon>Bacteroidales</taxon>
        <taxon>Rikenellaceae</taxon>
        <taxon>Acetobacteroides</taxon>
    </lineage>
</organism>
<keyword evidence="2" id="KW-0326">Glycosidase</keyword>
<dbReference type="Gene3D" id="2.60.40.1180">
    <property type="entry name" value="Golgi alpha-mannosidase II"/>
    <property type="match status" value="2"/>
</dbReference>
<dbReference type="AlphaFoldDB" id="A0A4R2EUS7"/>
<dbReference type="CDD" id="cd14752">
    <property type="entry name" value="GH31_N"/>
    <property type="match status" value="1"/>
</dbReference>
<comment type="caution">
    <text evidence="8">The sequence shown here is derived from an EMBL/GenBank/DDBJ whole genome shotgun (WGS) entry which is preliminary data.</text>
</comment>
<dbReference type="Proteomes" id="UP000294830">
    <property type="component" value="Unassembled WGS sequence"/>
</dbReference>
<dbReference type="GO" id="GO:0030246">
    <property type="term" value="F:carbohydrate binding"/>
    <property type="evidence" value="ECO:0007669"/>
    <property type="project" value="InterPro"/>
</dbReference>
<evidence type="ECO:0000259" key="4">
    <source>
        <dbReference type="Pfam" id="PF01055"/>
    </source>
</evidence>
<accession>A0A4R2EUS7</accession>
<dbReference type="GO" id="GO:0004553">
    <property type="term" value="F:hydrolase activity, hydrolyzing O-glycosyl compounds"/>
    <property type="evidence" value="ECO:0007669"/>
    <property type="project" value="InterPro"/>
</dbReference>
<evidence type="ECO:0000256" key="1">
    <source>
        <dbReference type="ARBA" id="ARBA00007806"/>
    </source>
</evidence>
<feature type="domain" description="DUF5110" evidence="6">
    <location>
        <begin position="924"/>
        <end position="997"/>
    </location>
</feature>
<dbReference type="InterPro" id="IPR000322">
    <property type="entry name" value="Glyco_hydro_31_TIM"/>
</dbReference>
<protein>
    <submittedName>
        <fullName evidence="8">Uncharacterized protein DUF4968</fullName>
    </submittedName>
</protein>
<dbReference type="CDD" id="cd06596">
    <property type="entry name" value="GH31_CPE1046"/>
    <property type="match status" value="1"/>
</dbReference>
<evidence type="ECO:0000256" key="2">
    <source>
        <dbReference type="RuleBase" id="RU361185"/>
    </source>
</evidence>
<dbReference type="Pfam" id="PF01055">
    <property type="entry name" value="Glyco_hydro_31_2nd"/>
    <property type="match status" value="1"/>
</dbReference>
<dbReference type="InterPro" id="IPR048395">
    <property type="entry name" value="Glyco_hydro_31_C"/>
</dbReference>
<dbReference type="InterPro" id="IPR025887">
    <property type="entry name" value="Glyco_hydro_31_N_dom"/>
</dbReference>
<dbReference type="Gene3D" id="2.60.40.1760">
    <property type="entry name" value="glycosyl hydrolase (family 31)"/>
    <property type="match status" value="1"/>
</dbReference>
<evidence type="ECO:0000313" key="9">
    <source>
        <dbReference type="Proteomes" id="UP000294830"/>
    </source>
</evidence>
<feature type="signal peptide" evidence="3">
    <location>
        <begin position="1"/>
        <end position="18"/>
    </location>
</feature>
<dbReference type="InterPro" id="IPR017853">
    <property type="entry name" value="GH"/>
</dbReference>
<dbReference type="Pfam" id="PF21365">
    <property type="entry name" value="Glyco_hydro_31_3rd"/>
    <property type="match status" value="1"/>
</dbReference>
<dbReference type="Pfam" id="PF13802">
    <property type="entry name" value="Gal_mutarotas_2"/>
    <property type="match status" value="1"/>
</dbReference>
<proteinExistence type="inferred from homology"/>
<dbReference type="PANTHER" id="PTHR43863:SF2">
    <property type="entry name" value="MALTASE-GLUCOAMYLASE"/>
    <property type="match status" value="1"/>
</dbReference>
<dbReference type="SUPFAM" id="SSF74650">
    <property type="entry name" value="Galactose mutarotase-like"/>
    <property type="match status" value="1"/>
</dbReference>
<dbReference type="EMBL" id="SLWB01000001">
    <property type="protein sequence ID" value="TCN72864.1"/>
    <property type="molecule type" value="Genomic_DNA"/>
</dbReference>
<dbReference type="PANTHER" id="PTHR43863">
    <property type="entry name" value="HYDROLASE, PUTATIVE (AFU_ORTHOLOGUE AFUA_1G03140)-RELATED"/>
    <property type="match status" value="1"/>
</dbReference>
<name>A0A4R2EUS7_9BACT</name>
<dbReference type="RefSeq" id="WP_131837652.1">
    <property type="nucleotide sequence ID" value="NZ_SLWB01000001.1"/>
</dbReference>
<keyword evidence="3" id="KW-0732">Signal</keyword>
<dbReference type="InterPro" id="IPR051816">
    <property type="entry name" value="Glycosyl_Hydrolase_31"/>
</dbReference>
<feature type="domain" description="Glycoside hydrolase family 31 N-terminal" evidence="5">
    <location>
        <begin position="351"/>
        <end position="506"/>
    </location>
</feature>
<keyword evidence="9" id="KW-1185">Reference proteome</keyword>
<dbReference type="Pfam" id="PF17137">
    <property type="entry name" value="DUF5110"/>
    <property type="match status" value="1"/>
</dbReference>
<dbReference type="Gene3D" id="2.60.120.200">
    <property type="match status" value="1"/>
</dbReference>
<gene>
    <name evidence="8" type="ORF">CLV25_10182</name>
</gene>
<evidence type="ECO:0000259" key="5">
    <source>
        <dbReference type="Pfam" id="PF13802"/>
    </source>
</evidence>
<feature type="domain" description="Glycosyl hydrolase family 31 C-terminal" evidence="7">
    <location>
        <begin position="818"/>
        <end position="908"/>
    </location>
</feature>
<evidence type="ECO:0000259" key="7">
    <source>
        <dbReference type="Pfam" id="PF21365"/>
    </source>
</evidence>
<sequence>MKKLALFALLLSASYALWAQKVVDKTFWKESFNEGTLPKGWKAVAQNDSSVNWIITDQPFPGSYGRNYQAPPIASNSRGYHLQYSPAVKVDRHYRKWKKAGKYPNAYVETDAIDCSKKNSVVLKFQQNFYWNDREADAKGGLIVSVSNDGKNWTEYDVRKNVGAGEDCLNPMNVEINITRTAAKQKNVYLRFTWRGLYHWYWMIDDVELSEAFDADMLAYSLASHNDTGNKFTSNDELVFKVVNLSSTKITKDFTCQLFVDKRDPITVTVPASKKKPIGIIDTVLVRFPNLDLTDVGLHKIRFISQLPGDLRTSNDTITKLLYSGAYELGAITNFTSSNGEYEITCNKAKVKLQFPRADIFRIWMAYDGDFTNPAGNDIVINLPEKAAAVNQSDEGDYYLFKTADIALRAYKNPLRFALYRADNQTLVWEEKKGMTYGEQTMQYITRGENEYYYGGGMQNGRFSHRGKTIEMDIDYNWEDGGNPNPAPFFMSSNGWGALRNTYAPGKYSFEDTVKLGHTEPRFDSYYFVGSSMKDVLNDYTDITGKPFLMPRWGLSMGDANCYNRGAKSGKTIGTTSTGFKGLTPSVINLIADKYIEHNMPRGWILPNDGYGCGYTRLDSVVTELHKRGFHTGLWTENGVEKIAREVGEYGSRLCKLDVAWVGPGYKFALDGAKAAYEGIEKNCDGRGFVWMVCGWAGSHRNAVLWTGDQSGNWNYIRWHIPTVIGSGLSAQNCATGDIDGIFGGSDSTFTRDLQWKCFTPALMSMSGWASNNKNGIVDKQPYLFGEPFTSINRKYLMLKQRLTPYMYTHCAEANKTGVPAVRALVLEYPEDPNTWGEETTRYEFLLGKDILVAPVYKSENKRDSIYFPKGTWIDFWDGTQFKGNTTLNSYPAPLDKLPLFVRSGAIIPMYQQMMYDAQRPADTLTLRIFPNGKSNYEMYEDDGLTREHRKGVFATTTFEVNAVDGGVGPMDVTMNPAKGDFNGRLKERTYLLEVITKLAPKSVAVNGKPMKKAKSEADFERAAEGWYYDTCTMGGTIKVKTAKVSTDAKTSIQIK</sequence>